<keyword evidence="3" id="KW-1185">Reference proteome</keyword>
<comment type="caution">
    <text evidence="2">The sequence shown here is derived from an EMBL/GenBank/DDBJ whole genome shotgun (WGS) entry which is preliminary data.</text>
</comment>
<keyword evidence="1" id="KW-0472">Membrane</keyword>
<dbReference type="RefSeq" id="WP_055731581.1">
    <property type="nucleotide sequence ID" value="NZ_BMDY01000026.1"/>
</dbReference>
<feature type="transmembrane region" description="Helical" evidence="1">
    <location>
        <begin position="7"/>
        <end position="26"/>
    </location>
</feature>
<reference evidence="3" key="1">
    <citation type="journal article" date="2019" name="Int. J. Syst. Evol. Microbiol.">
        <title>The Global Catalogue of Microorganisms (GCM) 10K type strain sequencing project: providing services to taxonomists for standard genome sequencing and annotation.</title>
        <authorList>
            <consortium name="The Broad Institute Genomics Platform"/>
            <consortium name="The Broad Institute Genome Sequencing Center for Infectious Disease"/>
            <person name="Wu L."/>
            <person name="Ma J."/>
        </authorList>
    </citation>
    <scope>NUCLEOTIDE SEQUENCE [LARGE SCALE GENOMIC DNA]</scope>
    <source>
        <strain evidence="3">CGMCC 1.10131</strain>
    </source>
</reference>
<evidence type="ECO:0000313" key="2">
    <source>
        <dbReference type="EMBL" id="GGB18426.1"/>
    </source>
</evidence>
<name>A0ABQ1I6W8_9ALTE</name>
<feature type="transmembrane region" description="Helical" evidence="1">
    <location>
        <begin position="32"/>
        <end position="49"/>
    </location>
</feature>
<gene>
    <name evidence="2" type="ORF">GCM10007414_34790</name>
</gene>
<keyword evidence="1" id="KW-0812">Transmembrane</keyword>
<evidence type="ECO:0000313" key="3">
    <source>
        <dbReference type="Proteomes" id="UP000651977"/>
    </source>
</evidence>
<accession>A0ABQ1I6W8</accession>
<dbReference type="EMBL" id="BMDY01000026">
    <property type="protein sequence ID" value="GGB18426.1"/>
    <property type="molecule type" value="Genomic_DNA"/>
</dbReference>
<dbReference type="Proteomes" id="UP000651977">
    <property type="component" value="Unassembled WGS sequence"/>
</dbReference>
<sequence>MAKLFRAAYEYGLVLVVVLALLHWWVYVYQMVFLLLPVCAIFLLFILLLRRPNPFWENIIDKIWHPWGSSDPKSMLGPYIGSLAFSTLLIIELAIYYAYRLIS</sequence>
<evidence type="ECO:0000256" key="1">
    <source>
        <dbReference type="SAM" id="Phobius"/>
    </source>
</evidence>
<organism evidence="2 3">
    <name type="scientific">Agarivorans gilvus</name>
    <dbReference type="NCBI Taxonomy" id="680279"/>
    <lineage>
        <taxon>Bacteria</taxon>
        <taxon>Pseudomonadati</taxon>
        <taxon>Pseudomonadota</taxon>
        <taxon>Gammaproteobacteria</taxon>
        <taxon>Alteromonadales</taxon>
        <taxon>Alteromonadaceae</taxon>
        <taxon>Agarivorans</taxon>
    </lineage>
</organism>
<evidence type="ECO:0008006" key="4">
    <source>
        <dbReference type="Google" id="ProtNLM"/>
    </source>
</evidence>
<feature type="transmembrane region" description="Helical" evidence="1">
    <location>
        <begin position="79"/>
        <end position="99"/>
    </location>
</feature>
<protein>
    <recommendedName>
        <fullName evidence="4">YggT family protein</fullName>
    </recommendedName>
</protein>
<keyword evidence="1" id="KW-1133">Transmembrane helix</keyword>
<proteinExistence type="predicted"/>